<dbReference type="Proteomes" id="UP000663828">
    <property type="component" value="Unassembled WGS sequence"/>
</dbReference>
<comment type="caution">
    <text evidence="1">The sequence shown here is derived from an EMBL/GenBank/DDBJ whole genome shotgun (WGS) entry which is preliminary data.</text>
</comment>
<evidence type="ECO:0000313" key="1">
    <source>
        <dbReference type="EMBL" id="CAF1682815.1"/>
    </source>
</evidence>
<sequence length="34" mass="4019">GAPTSKDWAQQVDEAEKQMTLDEYKNSNLQYWFP</sequence>
<gene>
    <name evidence="1" type="ORF">XAT740_LOCUS61022</name>
</gene>
<proteinExistence type="predicted"/>
<accession>A0A816H8J7</accession>
<keyword evidence="2" id="KW-1185">Reference proteome</keyword>
<protein>
    <submittedName>
        <fullName evidence="1">Uncharacterized protein</fullName>
    </submittedName>
</protein>
<dbReference type="EMBL" id="CAJNOR010015637">
    <property type="protein sequence ID" value="CAF1682815.1"/>
    <property type="molecule type" value="Genomic_DNA"/>
</dbReference>
<reference evidence="1" key="1">
    <citation type="submission" date="2021-02" db="EMBL/GenBank/DDBJ databases">
        <authorList>
            <person name="Nowell W R."/>
        </authorList>
    </citation>
    <scope>NUCLEOTIDE SEQUENCE</scope>
</reference>
<organism evidence="1 2">
    <name type="scientific">Adineta ricciae</name>
    <name type="common">Rotifer</name>
    <dbReference type="NCBI Taxonomy" id="249248"/>
    <lineage>
        <taxon>Eukaryota</taxon>
        <taxon>Metazoa</taxon>
        <taxon>Spiralia</taxon>
        <taxon>Gnathifera</taxon>
        <taxon>Rotifera</taxon>
        <taxon>Eurotatoria</taxon>
        <taxon>Bdelloidea</taxon>
        <taxon>Adinetida</taxon>
        <taxon>Adinetidae</taxon>
        <taxon>Adineta</taxon>
    </lineage>
</organism>
<dbReference type="AlphaFoldDB" id="A0A816H8J7"/>
<evidence type="ECO:0000313" key="2">
    <source>
        <dbReference type="Proteomes" id="UP000663828"/>
    </source>
</evidence>
<name>A0A816H8J7_ADIRI</name>
<feature type="non-terminal residue" evidence="1">
    <location>
        <position position="1"/>
    </location>
</feature>